<name>A0A6C0HMG3_9ZZZZ</name>
<proteinExistence type="predicted"/>
<evidence type="ECO:0000313" key="1">
    <source>
        <dbReference type="EMBL" id="QHT81326.1"/>
    </source>
</evidence>
<dbReference type="EMBL" id="MN739981">
    <property type="protein sequence ID" value="QHT81326.1"/>
    <property type="molecule type" value="Genomic_DNA"/>
</dbReference>
<reference evidence="1" key="1">
    <citation type="journal article" date="2020" name="Nature">
        <title>Giant virus diversity and host interactions through global metagenomics.</title>
        <authorList>
            <person name="Schulz F."/>
            <person name="Roux S."/>
            <person name="Paez-Espino D."/>
            <person name="Jungbluth S."/>
            <person name="Walsh D.A."/>
            <person name="Denef V.J."/>
            <person name="McMahon K.D."/>
            <person name="Konstantinidis K.T."/>
            <person name="Eloe-Fadrosh E.A."/>
            <person name="Kyrpides N.C."/>
            <person name="Woyke T."/>
        </authorList>
    </citation>
    <scope>NUCLEOTIDE SEQUENCE</scope>
    <source>
        <strain evidence="1">GVMAG-M-3300023184-13</strain>
    </source>
</reference>
<dbReference type="AlphaFoldDB" id="A0A6C0HMG3"/>
<organism evidence="1">
    <name type="scientific">viral metagenome</name>
    <dbReference type="NCBI Taxonomy" id="1070528"/>
    <lineage>
        <taxon>unclassified sequences</taxon>
        <taxon>metagenomes</taxon>
        <taxon>organismal metagenomes</taxon>
    </lineage>
</organism>
<accession>A0A6C0HMG3</accession>
<protein>
    <submittedName>
        <fullName evidence="1">Uncharacterized protein</fullName>
    </submittedName>
</protein>
<sequence length="140" mass="15502">MAFSRNRYETCAYKQLLAESVGELGYTLDPIRYYHPNPARIEKGIVAGNDVSIARGGSLVDVESDLLGIDRKLSRCESLKYQNPCPTGTMNTCHPNKLIIRGNPSNSARVVDISPVHLPSAQMFRYTPIPLPPTIYAPHC</sequence>